<feature type="chain" id="PRO_5016112034" description="Carboxypeptidase-like regulatory domain-containing protein" evidence="1">
    <location>
        <begin position="23"/>
        <end position="273"/>
    </location>
</feature>
<keyword evidence="3" id="KW-1185">Reference proteome</keyword>
<dbReference type="Proteomes" id="UP000248079">
    <property type="component" value="Unassembled WGS sequence"/>
</dbReference>
<dbReference type="EMBL" id="QFLI01000005">
    <property type="protein sequence ID" value="PXY00909.1"/>
    <property type="molecule type" value="Genomic_DNA"/>
</dbReference>
<dbReference type="RefSeq" id="WP_110361274.1">
    <property type="nucleotide sequence ID" value="NZ_QFLI01000005.1"/>
</dbReference>
<evidence type="ECO:0008006" key="4">
    <source>
        <dbReference type="Google" id="ProtNLM"/>
    </source>
</evidence>
<evidence type="ECO:0000256" key="1">
    <source>
        <dbReference type="SAM" id="SignalP"/>
    </source>
</evidence>
<feature type="signal peptide" evidence="1">
    <location>
        <begin position="1"/>
        <end position="22"/>
    </location>
</feature>
<accession>A0A2V3ZWT1</accession>
<gene>
    <name evidence="2" type="ORF">DF185_13515</name>
</gene>
<dbReference type="SUPFAM" id="SSF49464">
    <property type="entry name" value="Carboxypeptidase regulatory domain-like"/>
    <property type="match status" value="1"/>
</dbReference>
<name>A0A2V3ZWT1_9BACT</name>
<protein>
    <recommendedName>
        <fullName evidence="4">Carboxypeptidase-like regulatory domain-containing protein</fullName>
    </recommendedName>
</protein>
<dbReference type="AlphaFoldDB" id="A0A2V3ZWT1"/>
<comment type="caution">
    <text evidence="2">The sequence shown here is derived from an EMBL/GenBank/DDBJ whole genome shotgun (WGS) entry which is preliminary data.</text>
</comment>
<keyword evidence="1" id="KW-0732">Signal</keyword>
<dbReference type="Pfam" id="PF13715">
    <property type="entry name" value="CarbopepD_reg_2"/>
    <property type="match status" value="1"/>
</dbReference>
<organism evidence="2 3">
    <name type="scientific">Marinifilum breve</name>
    <dbReference type="NCBI Taxonomy" id="2184082"/>
    <lineage>
        <taxon>Bacteria</taxon>
        <taxon>Pseudomonadati</taxon>
        <taxon>Bacteroidota</taxon>
        <taxon>Bacteroidia</taxon>
        <taxon>Marinilabiliales</taxon>
        <taxon>Marinifilaceae</taxon>
    </lineage>
</organism>
<sequence>MKIFLKFILILFLSAVAFKGNAQSFLQDSTVSISGLIYSSKSNEAIPNATVTIKRSRKGVICDSTGVFHLQIQERDTLVISALGYEMKEWPVPVILNPDFPPFFRIKLQDISYLLKEIDIYALGTWDEFKDEFVKAKVKEKNPINKDIGKQLAPYNTKKPDPVPAQYRPKVEGKMNVLDAIFRPTDFLHNKLSKKEKTKKKLSKLIKSESKNKKIGAKYNAEIVSNATGLKGDELVAFMEFCGKKIHVTENSSDYDVMKQILDQYKEYTKAKE</sequence>
<reference evidence="2 3" key="1">
    <citation type="submission" date="2018-05" db="EMBL/GenBank/DDBJ databases">
        <title>Marinifilum breve JC075T sp. nov., a marine bacterium isolated from Yongle Blue Hole in the South China Sea.</title>
        <authorList>
            <person name="Fu T."/>
        </authorList>
    </citation>
    <scope>NUCLEOTIDE SEQUENCE [LARGE SCALE GENOMIC DNA]</scope>
    <source>
        <strain evidence="2 3">JC075</strain>
    </source>
</reference>
<proteinExistence type="predicted"/>
<evidence type="ECO:0000313" key="2">
    <source>
        <dbReference type="EMBL" id="PXY00909.1"/>
    </source>
</evidence>
<dbReference type="Gene3D" id="2.60.40.1120">
    <property type="entry name" value="Carboxypeptidase-like, regulatory domain"/>
    <property type="match status" value="1"/>
</dbReference>
<evidence type="ECO:0000313" key="3">
    <source>
        <dbReference type="Proteomes" id="UP000248079"/>
    </source>
</evidence>
<dbReference type="InterPro" id="IPR008969">
    <property type="entry name" value="CarboxyPept-like_regulatory"/>
</dbReference>
<dbReference type="OrthoDB" id="1116175at2"/>